<dbReference type="PROSITE" id="PS50110">
    <property type="entry name" value="RESPONSE_REGULATORY"/>
    <property type="match status" value="1"/>
</dbReference>
<dbReference type="InterPro" id="IPR001789">
    <property type="entry name" value="Sig_transdc_resp-reg_receiver"/>
</dbReference>
<organism evidence="8 9">
    <name type="scientific">Natronomonas aquatica</name>
    <dbReference type="NCBI Taxonomy" id="2841590"/>
    <lineage>
        <taxon>Archaea</taxon>
        <taxon>Methanobacteriati</taxon>
        <taxon>Methanobacteriota</taxon>
        <taxon>Stenosarchaea group</taxon>
        <taxon>Halobacteria</taxon>
        <taxon>Halobacteriales</taxon>
        <taxon>Natronomonadaceae</taxon>
        <taxon>Natronomonas</taxon>
    </lineage>
</organism>
<accession>A0A9R1CT26</accession>
<dbReference type="Gene3D" id="3.40.50.2300">
    <property type="match status" value="1"/>
</dbReference>
<dbReference type="SUPFAM" id="SSF46785">
    <property type="entry name" value="Winged helix' DNA-binding domain"/>
    <property type="match status" value="1"/>
</dbReference>
<dbReference type="GO" id="GO:0003700">
    <property type="term" value="F:DNA-binding transcription factor activity"/>
    <property type="evidence" value="ECO:0007669"/>
    <property type="project" value="InterPro"/>
</dbReference>
<keyword evidence="4" id="KW-0238">DNA-binding</keyword>
<dbReference type="RefSeq" id="WP_256030757.1">
    <property type="nucleotide sequence ID" value="NZ_JAHLKM010000032.1"/>
</dbReference>
<dbReference type="SMART" id="SM00448">
    <property type="entry name" value="REC"/>
    <property type="match status" value="1"/>
</dbReference>
<comment type="caution">
    <text evidence="8">The sequence shown here is derived from an EMBL/GenBank/DDBJ whole genome shotgun (WGS) entry which is preliminary data.</text>
</comment>
<sequence length="219" mass="24351">MPGENATVLLVDDERELLDIYEMWLDEEYTIRTAGGGKEALEAFDGDVDAVLLDRRMPGMSGDEALEKLREDGHDIPVVMVTAVEPDEGIVELPFDEYVVKPADRSELLGTIDRALARAADETASDVLDALGDKKTRHCCRVLNGAQLSAREVAELTGYSLPTVYRRLNDLRQAELIESRTQIDPDGDHYEAFTTVAERIRIDLDGFRVDREPADGETV</sequence>
<keyword evidence="3" id="KW-0805">Transcription regulation</keyword>
<evidence type="ECO:0000256" key="4">
    <source>
        <dbReference type="ARBA" id="ARBA00023125"/>
    </source>
</evidence>
<dbReference type="InterPro" id="IPR001845">
    <property type="entry name" value="HTH_ArsR_DNA-bd_dom"/>
</dbReference>
<dbReference type="InterPro" id="IPR036390">
    <property type="entry name" value="WH_DNA-bd_sf"/>
</dbReference>
<dbReference type="SMART" id="SM00418">
    <property type="entry name" value="HTH_ARSR"/>
    <property type="match status" value="1"/>
</dbReference>
<dbReference type="Pfam" id="PF00072">
    <property type="entry name" value="Response_reg"/>
    <property type="match status" value="1"/>
</dbReference>
<reference evidence="8" key="1">
    <citation type="journal article" date="2023" name="Front. Microbiol.">
        <title>Genomic-based phylogenetic and metabolic analyses of the genus Natronomonas, and description of Natronomonas aquatica sp. nov.</title>
        <authorList>
            <person name="Garcia-Roldan A."/>
            <person name="Duran-Viseras A."/>
            <person name="de la Haba R.R."/>
            <person name="Corral P."/>
            <person name="Sanchez-Porro C."/>
            <person name="Ventosa A."/>
        </authorList>
    </citation>
    <scope>NUCLEOTIDE SEQUENCE</scope>
    <source>
        <strain evidence="8">F2-12</strain>
    </source>
</reference>
<feature type="domain" description="Response regulatory" evidence="7">
    <location>
        <begin position="7"/>
        <end position="116"/>
    </location>
</feature>
<dbReference type="InterPro" id="IPR036388">
    <property type="entry name" value="WH-like_DNA-bd_sf"/>
</dbReference>
<evidence type="ECO:0000256" key="6">
    <source>
        <dbReference type="PROSITE-ProRule" id="PRU00169"/>
    </source>
</evidence>
<proteinExistence type="predicted"/>
<name>A0A9R1CT26_9EURY</name>
<gene>
    <name evidence="8" type="ORF">KM295_14595</name>
</gene>
<evidence type="ECO:0000256" key="5">
    <source>
        <dbReference type="ARBA" id="ARBA00023163"/>
    </source>
</evidence>
<dbReference type="InterPro" id="IPR039420">
    <property type="entry name" value="WalR-like"/>
</dbReference>
<protein>
    <submittedName>
        <fullName evidence="8">Response regulator</fullName>
    </submittedName>
</protein>
<dbReference type="Proteomes" id="UP001139494">
    <property type="component" value="Unassembled WGS sequence"/>
</dbReference>
<dbReference type="EMBL" id="JAHLKM010000032">
    <property type="protein sequence ID" value="MCQ4334684.1"/>
    <property type="molecule type" value="Genomic_DNA"/>
</dbReference>
<evidence type="ECO:0000256" key="2">
    <source>
        <dbReference type="ARBA" id="ARBA00023012"/>
    </source>
</evidence>
<keyword evidence="2" id="KW-0902">Two-component regulatory system</keyword>
<dbReference type="InterPro" id="IPR011006">
    <property type="entry name" value="CheY-like_superfamily"/>
</dbReference>
<dbReference type="PANTHER" id="PTHR48111:SF1">
    <property type="entry name" value="TWO-COMPONENT RESPONSE REGULATOR ORR33"/>
    <property type="match status" value="1"/>
</dbReference>
<evidence type="ECO:0000259" key="7">
    <source>
        <dbReference type="PROSITE" id="PS50110"/>
    </source>
</evidence>
<dbReference type="InterPro" id="IPR011991">
    <property type="entry name" value="ArsR-like_HTH"/>
</dbReference>
<dbReference type="Pfam" id="PF09339">
    <property type="entry name" value="HTH_IclR"/>
    <property type="match status" value="1"/>
</dbReference>
<dbReference type="AlphaFoldDB" id="A0A9R1CT26"/>
<keyword evidence="5" id="KW-0804">Transcription</keyword>
<dbReference type="CDD" id="cd00156">
    <property type="entry name" value="REC"/>
    <property type="match status" value="1"/>
</dbReference>
<feature type="modified residue" description="4-aspartylphosphate" evidence="6">
    <location>
        <position position="54"/>
    </location>
</feature>
<dbReference type="Gene3D" id="1.10.10.10">
    <property type="entry name" value="Winged helix-like DNA-binding domain superfamily/Winged helix DNA-binding domain"/>
    <property type="match status" value="1"/>
</dbReference>
<keyword evidence="1 6" id="KW-0597">Phosphoprotein</keyword>
<dbReference type="GO" id="GO:0005829">
    <property type="term" value="C:cytosol"/>
    <property type="evidence" value="ECO:0007669"/>
    <property type="project" value="TreeGrafter"/>
</dbReference>
<keyword evidence="9" id="KW-1185">Reference proteome</keyword>
<dbReference type="InterPro" id="IPR005471">
    <property type="entry name" value="Tscrpt_reg_IclR_N"/>
</dbReference>
<dbReference type="PANTHER" id="PTHR48111">
    <property type="entry name" value="REGULATOR OF RPOS"/>
    <property type="match status" value="1"/>
</dbReference>
<dbReference type="GO" id="GO:0000976">
    <property type="term" value="F:transcription cis-regulatory region binding"/>
    <property type="evidence" value="ECO:0007669"/>
    <property type="project" value="TreeGrafter"/>
</dbReference>
<dbReference type="SUPFAM" id="SSF52172">
    <property type="entry name" value="CheY-like"/>
    <property type="match status" value="1"/>
</dbReference>
<dbReference type="GO" id="GO:0000156">
    <property type="term" value="F:phosphorelay response regulator activity"/>
    <property type="evidence" value="ECO:0007669"/>
    <property type="project" value="TreeGrafter"/>
</dbReference>
<evidence type="ECO:0000256" key="1">
    <source>
        <dbReference type="ARBA" id="ARBA00022553"/>
    </source>
</evidence>
<evidence type="ECO:0000313" key="8">
    <source>
        <dbReference type="EMBL" id="MCQ4334684.1"/>
    </source>
</evidence>
<evidence type="ECO:0000256" key="3">
    <source>
        <dbReference type="ARBA" id="ARBA00023015"/>
    </source>
</evidence>
<dbReference type="CDD" id="cd00090">
    <property type="entry name" value="HTH_ARSR"/>
    <property type="match status" value="1"/>
</dbReference>
<evidence type="ECO:0000313" key="9">
    <source>
        <dbReference type="Proteomes" id="UP001139494"/>
    </source>
</evidence>
<dbReference type="GO" id="GO:0032993">
    <property type="term" value="C:protein-DNA complex"/>
    <property type="evidence" value="ECO:0007669"/>
    <property type="project" value="TreeGrafter"/>
</dbReference>